<protein>
    <submittedName>
        <fullName evidence="1">Uncharacterized protein</fullName>
    </submittedName>
</protein>
<comment type="caution">
    <text evidence="1">The sequence shown here is derived from an EMBL/GenBank/DDBJ whole genome shotgun (WGS) entry which is preliminary data.</text>
</comment>
<dbReference type="EMBL" id="MGIT01000001">
    <property type="protein sequence ID" value="OGM93239.1"/>
    <property type="molecule type" value="Genomic_DNA"/>
</dbReference>
<dbReference type="AlphaFoldDB" id="A0A1F8DYT1"/>
<name>A0A1F8DYT1_9BACT</name>
<evidence type="ECO:0000313" key="1">
    <source>
        <dbReference type="EMBL" id="OGM93239.1"/>
    </source>
</evidence>
<sequence>MAISEQTAQQAQEDLEQALKIAKRAWEAADMPQIIPGGYAAEATKPAFAILASTILTIYGNS</sequence>
<accession>A0A1F8DYT1</accession>
<organism evidence="1 2">
    <name type="scientific">Candidatus Wolfebacteria bacterium RIFOXYB1_FULL_54_12</name>
    <dbReference type="NCBI Taxonomy" id="1802559"/>
    <lineage>
        <taxon>Bacteria</taxon>
        <taxon>Candidatus Wolfeibacteriota</taxon>
    </lineage>
</organism>
<evidence type="ECO:0000313" key="2">
    <source>
        <dbReference type="Proteomes" id="UP000176422"/>
    </source>
</evidence>
<reference evidence="1 2" key="1">
    <citation type="journal article" date="2016" name="Nat. Commun.">
        <title>Thousands of microbial genomes shed light on interconnected biogeochemical processes in an aquifer system.</title>
        <authorList>
            <person name="Anantharaman K."/>
            <person name="Brown C.T."/>
            <person name="Hug L.A."/>
            <person name="Sharon I."/>
            <person name="Castelle C.J."/>
            <person name="Probst A.J."/>
            <person name="Thomas B.C."/>
            <person name="Singh A."/>
            <person name="Wilkins M.J."/>
            <person name="Karaoz U."/>
            <person name="Brodie E.L."/>
            <person name="Williams K.H."/>
            <person name="Hubbard S.S."/>
            <person name="Banfield J.F."/>
        </authorList>
    </citation>
    <scope>NUCLEOTIDE SEQUENCE [LARGE SCALE GENOMIC DNA]</scope>
</reference>
<dbReference type="Proteomes" id="UP000176422">
    <property type="component" value="Unassembled WGS sequence"/>
</dbReference>
<gene>
    <name evidence="1" type="ORF">A2372_02430</name>
</gene>
<proteinExistence type="predicted"/>